<name>A0A644ZNP0_9ZZZZ</name>
<dbReference type="InterPro" id="IPR003812">
    <property type="entry name" value="Fido"/>
</dbReference>
<dbReference type="PANTHER" id="PTHR39426">
    <property type="entry name" value="HOMOLOGY TO DEATH-ON-CURING PROTEIN OF PHAGE P1"/>
    <property type="match status" value="1"/>
</dbReference>
<feature type="domain" description="Fido" evidence="1">
    <location>
        <begin position="4"/>
        <end position="125"/>
    </location>
</feature>
<organism evidence="2">
    <name type="scientific">bioreactor metagenome</name>
    <dbReference type="NCBI Taxonomy" id="1076179"/>
    <lineage>
        <taxon>unclassified sequences</taxon>
        <taxon>metagenomes</taxon>
        <taxon>ecological metagenomes</taxon>
    </lineage>
</organism>
<dbReference type="EMBL" id="VSSQ01009774">
    <property type="protein sequence ID" value="MPM42560.1"/>
    <property type="molecule type" value="Genomic_DNA"/>
</dbReference>
<gene>
    <name evidence="2" type="ORF">SDC9_89226</name>
</gene>
<dbReference type="Pfam" id="PF02661">
    <property type="entry name" value="Fic"/>
    <property type="match status" value="1"/>
</dbReference>
<dbReference type="SUPFAM" id="SSF140931">
    <property type="entry name" value="Fic-like"/>
    <property type="match status" value="1"/>
</dbReference>
<reference evidence="2" key="1">
    <citation type="submission" date="2019-08" db="EMBL/GenBank/DDBJ databases">
        <authorList>
            <person name="Kucharzyk K."/>
            <person name="Murdoch R.W."/>
            <person name="Higgins S."/>
            <person name="Loffler F."/>
        </authorList>
    </citation>
    <scope>NUCLEOTIDE SEQUENCE</scope>
</reference>
<dbReference type="NCBIfam" id="TIGR01550">
    <property type="entry name" value="DOC_P1"/>
    <property type="match status" value="1"/>
</dbReference>
<dbReference type="InterPro" id="IPR006440">
    <property type="entry name" value="Doc"/>
</dbReference>
<dbReference type="PANTHER" id="PTHR39426:SF1">
    <property type="entry name" value="HOMOLOGY TO DEATH-ON-CURING PROTEIN OF PHAGE P1"/>
    <property type="match status" value="1"/>
</dbReference>
<proteinExistence type="predicted"/>
<dbReference type="InterPro" id="IPR053737">
    <property type="entry name" value="Type_II_TA_Toxin"/>
</dbReference>
<dbReference type="GO" id="GO:0016301">
    <property type="term" value="F:kinase activity"/>
    <property type="evidence" value="ECO:0007669"/>
    <property type="project" value="InterPro"/>
</dbReference>
<sequence length="151" mass="17512">MIYISHEQAEHTHKKTIEYSGGGNFSILNIGYLYSALELIKNDDYYPTFEDKLVHLIWSINRNHAYADGNKRLSITLGVQFLSLNGYLFCIERFLHEMENISYHLAAGHIEKDLLVEIIHSFLENEADFCEELKVKLLLAIDTEEIGFNEK</sequence>
<accession>A0A644ZNP0</accession>
<evidence type="ECO:0000313" key="2">
    <source>
        <dbReference type="EMBL" id="MPM42560.1"/>
    </source>
</evidence>
<protein>
    <recommendedName>
        <fullName evidence="1">Fido domain-containing protein</fullName>
    </recommendedName>
</protein>
<dbReference type="InterPro" id="IPR036597">
    <property type="entry name" value="Fido-like_dom_sf"/>
</dbReference>
<dbReference type="Gene3D" id="1.20.120.1870">
    <property type="entry name" value="Fic/DOC protein, Fido domain"/>
    <property type="match status" value="1"/>
</dbReference>
<comment type="caution">
    <text evidence="2">The sequence shown here is derived from an EMBL/GenBank/DDBJ whole genome shotgun (WGS) entry which is preliminary data.</text>
</comment>
<dbReference type="PROSITE" id="PS51459">
    <property type="entry name" value="FIDO"/>
    <property type="match status" value="1"/>
</dbReference>
<evidence type="ECO:0000259" key="1">
    <source>
        <dbReference type="PROSITE" id="PS51459"/>
    </source>
</evidence>
<dbReference type="AlphaFoldDB" id="A0A644ZNP0"/>